<dbReference type="RefSeq" id="XP_007710745.1">
    <property type="nucleotide sequence ID" value="XM_007712555.1"/>
</dbReference>
<reference evidence="2 3" key="1">
    <citation type="journal article" date="2013" name="PLoS Genet.">
        <title>Comparative genome structure, secondary metabolite, and effector coding capacity across Cochliobolus pathogens.</title>
        <authorList>
            <person name="Condon B.J."/>
            <person name="Leng Y."/>
            <person name="Wu D."/>
            <person name="Bushley K.E."/>
            <person name="Ohm R.A."/>
            <person name="Otillar R."/>
            <person name="Martin J."/>
            <person name="Schackwitz W."/>
            <person name="Grimwood J."/>
            <person name="MohdZainudin N."/>
            <person name="Xue C."/>
            <person name="Wang R."/>
            <person name="Manning V.A."/>
            <person name="Dhillon B."/>
            <person name="Tu Z.J."/>
            <person name="Steffenson B.J."/>
            <person name="Salamov A."/>
            <person name="Sun H."/>
            <person name="Lowry S."/>
            <person name="LaButti K."/>
            <person name="Han J."/>
            <person name="Copeland A."/>
            <person name="Lindquist E."/>
            <person name="Barry K."/>
            <person name="Schmutz J."/>
            <person name="Baker S.E."/>
            <person name="Ciuffetti L.M."/>
            <person name="Grigoriev I.V."/>
            <person name="Zhong S."/>
            <person name="Turgeon B.G."/>
        </authorList>
    </citation>
    <scope>NUCLEOTIDE SEQUENCE [LARGE SCALE GENOMIC DNA]</scope>
    <source>
        <strain evidence="2 3">26-R-13</strain>
    </source>
</reference>
<organism evidence="2 3">
    <name type="scientific">Cochliobolus carbonum (strain 26-R-13)</name>
    <name type="common">Maize leaf spot fungus</name>
    <name type="synonym">Bipolaris zeicola</name>
    <dbReference type="NCBI Taxonomy" id="930089"/>
    <lineage>
        <taxon>Eukaryota</taxon>
        <taxon>Fungi</taxon>
        <taxon>Dikarya</taxon>
        <taxon>Ascomycota</taxon>
        <taxon>Pezizomycotina</taxon>
        <taxon>Dothideomycetes</taxon>
        <taxon>Pleosporomycetidae</taxon>
        <taxon>Pleosporales</taxon>
        <taxon>Pleosporineae</taxon>
        <taxon>Pleosporaceae</taxon>
        <taxon>Bipolaris</taxon>
    </lineage>
</organism>
<evidence type="ECO:0000256" key="1">
    <source>
        <dbReference type="SAM" id="MobiDB-lite"/>
    </source>
</evidence>
<evidence type="ECO:0000313" key="3">
    <source>
        <dbReference type="Proteomes" id="UP000053841"/>
    </source>
</evidence>
<keyword evidence="3" id="KW-1185">Reference proteome</keyword>
<gene>
    <name evidence="2" type="ORF">COCCADRAFT_25017</name>
</gene>
<dbReference type="GeneID" id="19145726"/>
<feature type="compositionally biased region" description="Basic and acidic residues" evidence="1">
    <location>
        <begin position="179"/>
        <end position="190"/>
    </location>
</feature>
<accession>W6Y5U5</accession>
<dbReference type="Proteomes" id="UP000053841">
    <property type="component" value="Unassembled WGS sequence"/>
</dbReference>
<dbReference type="HOGENOM" id="CLU_808895_0_0_1"/>
<dbReference type="EMBL" id="KI964583">
    <property type="protein sequence ID" value="EUC34902.1"/>
    <property type="molecule type" value="Genomic_DNA"/>
</dbReference>
<evidence type="ECO:0000313" key="2">
    <source>
        <dbReference type="EMBL" id="EUC34902.1"/>
    </source>
</evidence>
<proteinExistence type="predicted"/>
<dbReference type="KEGG" id="bze:COCCADRAFT_25017"/>
<feature type="region of interest" description="Disordered" evidence="1">
    <location>
        <begin position="175"/>
        <end position="198"/>
    </location>
</feature>
<dbReference type="AlphaFoldDB" id="W6Y5U5"/>
<name>W6Y5U5_COCC2</name>
<protein>
    <submittedName>
        <fullName evidence="2">Uncharacterized protein</fullName>
    </submittedName>
</protein>
<sequence>MGGGYCASAFGHVRARDLFGTRNTQGVCSVLAHKRFERGRGCKEEKASGETEVQRVATRDDCDDAGQSRGAEDVRVCVSTIARGRWILADWRDELDVAVWSGAQPGVGRGAEDSNLGQSLEWLLMSTKRLSRARATTRAQPGKALSTSRYLNCPAAAQPSTRSQPDSNVWASELASVTRTDETGAREMKGWRSRPPAAHSSHCHRNAGWCWGTNGAVHGARFWADGWVDGWMDGWMGGWRPSAQCRCGPMVCSTQGRSRRHARSLAPHAAHAAAGRSNEMAALSGVAGNPVYTVAESSDSDSTFNDGIAHRPAPLTRALTLLALLALLGSLARSQPVPGRGCT</sequence>